<feature type="transmembrane region" description="Helical" evidence="1">
    <location>
        <begin position="59"/>
        <end position="81"/>
    </location>
</feature>
<dbReference type="Proteomes" id="UP000492821">
    <property type="component" value="Unassembled WGS sequence"/>
</dbReference>
<keyword evidence="1" id="KW-0812">Transmembrane</keyword>
<evidence type="ECO:0000313" key="2">
    <source>
        <dbReference type="Proteomes" id="UP000492821"/>
    </source>
</evidence>
<evidence type="ECO:0000313" key="3">
    <source>
        <dbReference type="WBParaSite" id="Pan_g19492.t1"/>
    </source>
</evidence>
<accession>A0A7E4ZV60</accession>
<sequence length="98" mass="11443">MALTNLKKAKKDRNNMVNYVDSFLIVTDYVAWFTFIIEVVAIVFYTVQFIKKNEIFLSPYFYISTIHLSIHLLTKFSFLIAGQFDEDSFTAQIDDAIQ</sequence>
<proteinExistence type="predicted"/>
<keyword evidence="2" id="KW-1185">Reference proteome</keyword>
<organism evidence="2 3">
    <name type="scientific">Panagrellus redivivus</name>
    <name type="common">Microworm</name>
    <dbReference type="NCBI Taxonomy" id="6233"/>
    <lineage>
        <taxon>Eukaryota</taxon>
        <taxon>Metazoa</taxon>
        <taxon>Ecdysozoa</taxon>
        <taxon>Nematoda</taxon>
        <taxon>Chromadorea</taxon>
        <taxon>Rhabditida</taxon>
        <taxon>Tylenchina</taxon>
        <taxon>Panagrolaimomorpha</taxon>
        <taxon>Panagrolaimoidea</taxon>
        <taxon>Panagrolaimidae</taxon>
        <taxon>Panagrellus</taxon>
    </lineage>
</organism>
<dbReference type="AlphaFoldDB" id="A0A7E4ZV60"/>
<name>A0A7E4ZV60_PANRE</name>
<keyword evidence="1" id="KW-0472">Membrane</keyword>
<reference evidence="3" key="2">
    <citation type="submission" date="2020-10" db="UniProtKB">
        <authorList>
            <consortium name="WormBaseParasite"/>
        </authorList>
    </citation>
    <scope>IDENTIFICATION</scope>
</reference>
<protein>
    <submittedName>
        <fullName evidence="3">7TM_GPCR_Srx domain-containing protein</fullName>
    </submittedName>
</protein>
<keyword evidence="1" id="KW-1133">Transmembrane helix</keyword>
<dbReference type="WBParaSite" id="Pan_g19492.t1">
    <property type="protein sequence ID" value="Pan_g19492.t1"/>
    <property type="gene ID" value="Pan_g19492"/>
</dbReference>
<evidence type="ECO:0000256" key="1">
    <source>
        <dbReference type="SAM" id="Phobius"/>
    </source>
</evidence>
<reference evidence="2" key="1">
    <citation type="journal article" date="2013" name="Genetics">
        <title>The draft genome and transcriptome of Panagrellus redivivus are shaped by the harsh demands of a free-living lifestyle.</title>
        <authorList>
            <person name="Srinivasan J."/>
            <person name="Dillman A.R."/>
            <person name="Macchietto M.G."/>
            <person name="Heikkinen L."/>
            <person name="Lakso M."/>
            <person name="Fracchia K.M."/>
            <person name="Antoshechkin I."/>
            <person name="Mortazavi A."/>
            <person name="Wong G."/>
            <person name="Sternberg P.W."/>
        </authorList>
    </citation>
    <scope>NUCLEOTIDE SEQUENCE [LARGE SCALE GENOMIC DNA]</scope>
    <source>
        <strain evidence="2">MT8872</strain>
    </source>
</reference>
<feature type="transmembrane region" description="Helical" evidence="1">
    <location>
        <begin position="29"/>
        <end position="47"/>
    </location>
</feature>